<name>Q0V2Z7_PHANO</name>
<proteinExistence type="predicted"/>
<dbReference type="RefSeq" id="XP_001792252.1">
    <property type="nucleotide sequence ID" value="XM_001792200.1"/>
</dbReference>
<dbReference type="GeneID" id="5969097"/>
<sequence length="728" mass="78624">MFSFSSTWHVLGPFQIGTREATWGADPLEYVGGFRNLSYDPKATFRSSLPTNGTATWNVTEASKISSSSVSANASLSVSYSNVDWNFLKNIYGWAAVQYQAWARGELIIGGNDTQHVVLHTDAILEYWVDGQHYFGGDQYTFRKAPPVLHLTPGSHRIDLRLVRDVRAFGGILAPTIDVVVDVQQASGTLELAKPGILMSDVVDGKLASPIASVSLRNSGAADIEVVGIQAANVSSPFSFSGVEVGQQVLTESDIAALTADETSNLSSASTSGIVLVAGQTRSLVFNITLPSQNVPSVSYTVTYRNTDSQQQSTLQVSQDLRHLSIYKPHKITYLHPGTLDPVADLCAWVLFPTGVTPWSSDDWHNWGFADVEAAVETIPAWIESVGWNGPDVDVNRWIMSGHSNGGQGTCTIMTTQALVDFYYAHTSNEDELPRKLEQFTIVVGDPGDMGSKSGIRVLQLIDPGQYGRVEVKGHTIQTTNVMSLEFDPVLWQDTVTLNGADFRLDASRDAITSASSVKVLNIDAEEVLVTTDDDATINKRRGRQLGSMTAILRTQGPFVIRHAGTINASQIALQVSRNLHQYFQADSDIVSSLSESSIDNATGNIITLAIGDNIPSAPPESSIHGGSGNCSVVDHHGRKQEYGKRARGAAYLRPAGGERLELVIWGADEEGLRQAARIVPMMTGVGQPDFVVFGESAKWRGVEGVLAMGFFDANWKVTASSVLETGS</sequence>
<dbReference type="VEuPathDB" id="FungiDB:JI435_016170"/>
<dbReference type="EMBL" id="CH445326">
    <property type="protein sequence ID" value="EAT91266.2"/>
    <property type="molecule type" value="Genomic_DNA"/>
</dbReference>
<dbReference type="KEGG" id="pno:SNOG_01617"/>
<gene>
    <name evidence="1" type="ORF">SNOG_01617</name>
</gene>
<evidence type="ECO:0000313" key="1">
    <source>
        <dbReference type="EMBL" id="EAT91266.2"/>
    </source>
</evidence>
<reference evidence="2" key="1">
    <citation type="journal article" date="2007" name="Plant Cell">
        <title>Dothideomycete-plant interactions illuminated by genome sequencing and EST analysis of the wheat pathogen Stagonospora nodorum.</title>
        <authorList>
            <person name="Hane J.K."/>
            <person name="Lowe R.G."/>
            <person name="Solomon P.S."/>
            <person name="Tan K.C."/>
            <person name="Schoch C.L."/>
            <person name="Spatafora J.W."/>
            <person name="Crous P.W."/>
            <person name="Kodira C."/>
            <person name="Birren B.W."/>
            <person name="Galagan J.E."/>
            <person name="Torriani S.F."/>
            <person name="McDonald B.A."/>
            <person name="Oliver R.P."/>
        </authorList>
    </citation>
    <scope>NUCLEOTIDE SEQUENCE [LARGE SCALE GENOMIC DNA]</scope>
    <source>
        <strain evidence="2">SN15 / ATCC MYA-4574 / FGSC 10173</strain>
    </source>
</reference>
<dbReference type="Proteomes" id="UP000001055">
    <property type="component" value="Unassembled WGS sequence"/>
</dbReference>
<dbReference type="SUPFAM" id="SSF53474">
    <property type="entry name" value="alpha/beta-Hydrolases"/>
    <property type="match status" value="1"/>
</dbReference>
<dbReference type="InterPro" id="IPR029058">
    <property type="entry name" value="AB_hydrolase_fold"/>
</dbReference>
<dbReference type="AlphaFoldDB" id="Q0V2Z7"/>
<evidence type="ECO:0000313" key="2">
    <source>
        <dbReference type="Proteomes" id="UP000001055"/>
    </source>
</evidence>
<dbReference type="HOGENOM" id="CLU_014627_1_0_1"/>
<protein>
    <recommendedName>
        <fullName evidence="3">Peptidase S9 prolyl oligopeptidase catalytic domain-containing protein</fullName>
    </recommendedName>
</protein>
<organism evidence="1 2">
    <name type="scientific">Phaeosphaeria nodorum (strain SN15 / ATCC MYA-4574 / FGSC 10173)</name>
    <name type="common">Glume blotch fungus</name>
    <name type="synonym">Parastagonospora nodorum</name>
    <dbReference type="NCBI Taxonomy" id="321614"/>
    <lineage>
        <taxon>Eukaryota</taxon>
        <taxon>Fungi</taxon>
        <taxon>Dikarya</taxon>
        <taxon>Ascomycota</taxon>
        <taxon>Pezizomycotina</taxon>
        <taxon>Dothideomycetes</taxon>
        <taxon>Pleosporomycetidae</taxon>
        <taxon>Pleosporales</taxon>
        <taxon>Pleosporineae</taxon>
        <taxon>Phaeosphaeriaceae</taxon>
        <taxon>Parastagonospora</taxon>
    </lineage>
</organism>
<dbReference type="eggNOG" id="ENOG502QS8J">
    <property type="taxonomic scope" value="Eukaryota"/>
</dbReference>
<accession>Q0V2Z7</accession>
<dbReference type="Gene3D" id="3.40.50.1820">
    <property type="entry name" value="alpha/beta hydrolase"/>
    <property type="match status" value="1"/>
</dbReference>
<evidence type="ECO:0008006" key="3">
    <source>
        <dbReference type="Google" id="ProtNLM"/>
    </source>
</evidence>
<dbReference type="InParanoid" id="Q0V2Z7"/>